<dbReference type="STRING" id="1156394.T0Q3C2"/>
<keyword evidence="9" id="KW-1185">Reference proteome</keyword>
<evidence type="ECO:0000256" key="2">
    <source>
        <dbReference type="ARBA" id="ARBA00023015"/>
    </source>
</evidence>
<dbReference type="InterPro" id="IPR036388">
    <property type="entry name" value="WH-like_DNA-bd_sf"/>
</dbReference>
<proteinExistence type="inferred from homology"/>
<evidence type="ECO:0000256" key="4">
    <source>
        <dbReference type="ARBA" id="ARBA00023163"/>
    </source>
</evidence>
<comment type="subcellular location">
    <subcellularLocation>
        <location evidence="1">Nucleus</location>
    </subcellularLocation>
</comment>
<dbReference type="Proteomes" id="UP000030762">
    <property type="component" value="Unassembled WGS sequence"/>
</dbReference>
<dbReference type="FunFam" id="1.10.10.10:FF:000027">
    <property type="entry name" value="Heat shock transcription factor 1"/>
    <property type="match status" value="1"/>
</dbReference>
<reference evidence="8 9" key="1">
    <citation type="submission" date="2012-04" db="EMBL/GenBank/DDBJ databases">
        <title>The Genome Sequence of Saprolegnia declina VS20.</title>
        <authorList>
            <consortium name="The Broad Institute Genome Sequencing Platform"/>
            <person name="Russ C."/>
            <person name="Nusbaum C."/>
            <person name="Tyler B."/>
            <person name="van West P."/>
            <person name="Dieguez-Uribeondo J."/>
            <person name="de Bruijn I."/>
            <person name="Tripathy S."/>
            <person name="Jiang R."/>
            <person name="Young S.K."/>
            <person name="Zeng Q."/>
            <person name="Gargeya S."/>
            <person name="Fitzgerald M."/>
            <person name="Haas B."/>
            <person name="Abouelleil A."/>
            <person name="Alvarado L."/>
            <person name="Arachchi H.M."/>
            <person name="Berlin A."/>
            <person name="Chapman S.B."/>
            <person name="Goldberg J."/>
            <person name="Griggs A."/>
            <person name="Gujja S."/>
            <person name="Hansen M."/>
            <person name="Howarth C."/>
            <person name="Imamovic A."/>
            <person name="Larimer J."/>
            <person name="McCowen C."/>
            <person name="Montmayeur A."/>
            <person name="Murphy C."/>
            <person name="Neiman D."/>
            <person name="Pearson M."/>
            <person name="Priest M."/>
            <person name="Roberts A."/>
            <person name="Saif S."/>
            <person name="Shea T."/>
            <person name="Sisk P."/>
            <person name="Sykes S."/>
            <person name="Wortman J."/>
            <person name="Nusbaum C."/>
            <person name="Birren B."/>
        </authorList>
    </citation>
    <scope>NUCLEOTIDE SEQUENCE [LARGE SCALE GENOMIC DNA]</scope>
    <source>
        <strain evidence="8 9">VS20</strain>
    </source>
</reference>
<organism evidence="8 9">
    <name type="scientific">Saprolegnia diclina (strain VS20)</name>
    <dbReference type="NCBI Taxonomy" id="1156394"/>
    <lineage>
        <taxon>Eukaryota</taxon>
        <taxon>Sar</taxon>
        <taxon>Stramenopiles</taxon>
        <taxon>Oomycota</taxon>
        <taxon>Saprolegniomycetes</taxon>
        <taxon>Saprolegniales</taxon>
        <taxon>Saprolegniaceae</taxon>
        <taxon>Saprolegnia</taxon>
    </lineage>
</organism>
<dbReference type="GeneID" id="19953943"/>
<evidence type="ECO:0000256" key="3">
    <source>
        <dbReference type="ARBA" id="ARBA00023125"/>
    </source>
</evidence>
<dbReference type="InterPro" id="IPR036390">
    <property type="entry name" value="WH_DNA-bd_sf"/>
</dbReference>
<evidence type="ECO:0000313" key="8">
    <source>
        <dbReference type="EMBL" id="EQC29061.1"/>
    </source>
</evidence>
<evidence type="ECO:0000313" key="9">
    <source>
        <dbReference type="Proteomes" id="UP000030762"/>
    </source>
</evidence>
<gene>
    <name evidence="8" type="ORF">SDRG_13216</name>
</gene>
<dbReference type="InParanoid" id="T0Q3C2"/>
<dbReference type="VEuPathDB" id="FungiDB:SDRG_13216"/>
<protein>
    <recommendedName>
        <fullName evidence="7">HSF-type DNA-binding domain-containing protein</fullName>
    </recommendedName>
</protein>
<evidence type="ECO:0000256" key="6">
    <source>
        <dbReference type="RuleBase" id="RU004020"/>
    </source>
</evidence>
<dbReference type="Gene3D" id="1.10.10.10">
    <property type="entry name" value="Winged helix-like DNA-binding domain superfamily/Winged helix DNA-binding domain"/>
    <property type="match status" value="1"/>
</dbReference>
<dbReference type="PRINTS" id="PR00056">
    <property type="entry name" value="HSFDOMAIN"/>
</dbReference>
<dbReference type="GO" id="GO:0003700">
    <property type="term" value="F:DNA-binding transcription factor activity"/>
    <property type="evidence" value="ECO:0007669"/>
    <property type="project" value="InterPro"/>
</dbReference>
<feature type="domain" description="HSF-type DNA-binding" evidence="7">
    <location>
        <begin position="10"/>
        <end position="114"/>
    </location>
</feature>
<accession>T0Q3C2</accession>
<sequence>MKSPKTTTASAPIFIQKTYTLFEESPSSIAAWANNGTTIVIKDPQQFATMMLPKYFKHNNFLSFVRQLNFYGFRKYKKEEVELVNNENTKHWWEFYHDKFLRAKPELMVQIRRKTYSEGDGTDKEEVEELKNQVNSLQSQFHQLTDQISSLTALVSTLIQTQKRPRDEDDVAEASMKKSKLADTSDFDGLFDVVADDSAMPSLDDLFAAEEDESTVVNSVLASFDLPMDARCGTMLGSACVAGPNVTFCCPI</sequence>
<dbReference type="GO" id="GO:0005634">
    <property type="term" value="C:nucleus"/>
    <property type="evidence" value="ECO:0007669"/>
    <property type="project" value="UniProtKB-SubCell"/>
</dbReference>
<dbReference type="EMBL" id="JH767188">
    <property type="protein sequence ID" value="EQC29061.1"/>
    <property type="molecule type" value="Genomic_DNA"/>
</dbReference>
<dbReference type="SMART" id="SM00415">
    <property type="entry name" value="HSF"/>
    <property type="match status" value="1"/>
</dbReference>
<dbReference type="InterPro" id="IPR000232">
    <property type="entry name" value="HSF_DNA-bd"/>
</dbReference>
<dbReference type="Pfam" id="PF00447">
    <property type="entry name" value="HSF_DNA-bind"/>
    <property type="match status" value="1"/>
</dbReference>
<keyword evidence="5" id="KW-0539">Nucleus</keyword>
<dbReference type="RefSeq" id="XP_008617520.1">
    <property type="nucleotide sequence ID" value="XM_008619298.1"/>
</dbReference>
<dbReference type="OMA" id="IAAWANN"/>
<evidence type="ECO:0000256" key="1">
    <source>
        <dbReference type="ARBA" id="ARBA00004123"/>
    </source>
</evidence>
<keyword evidence="4" id="KW-0804">Transcription</keyword>
<dbReference type="PANTHER" id="PTHR10015:SF206">
    <property type="entry name" value="HSF-TYPE DNA-BINDING DOMAIN-CONTAINING PROTEIN"/>
    <property type="match status" value="1"/>
</dbReference>
<keyword evidence="2" id="KW-0805">Transcription regulation</keyword>
<comment type="similarity">
    <text evidence="6">Belongs to the HSF family.</text>
</comment>
<dbReference type="eggNOG" id="KOG0627">
    <property type="taxonomic scope" value="Eukaryota"/>
</dbReference>
<dbReference type="SUPFAM" id="SSF46785">
    <property type="entry name" value="Winged helix' DNA-binding domain"/>
    <property type="match status" value="1"/>
</dbReference>
<keyword evidence="3" id="KW-0238">DNA-binding</keyword>
<dbReference type="OrthoDB" id="60033at2759"/>
<evidence type="ECO:0000259" key="7">
    <source>
        <dbReference type="SMART" id="SM00415"/>
    </source>
</evidence>
<dbReference type="PANTHER" id="PTHR10015">
    <property type="entry name" value="HEAT SHOCK TRANSCRIPTION FACTOR"/>
    <property type="match status" value="1"/>
</dbReference>
<evidence type="ECO:0000256" key="5">
    <source>
        <dbReference type="ARBA" id="ARBA00023242"/>
    </source>
</evidence>
<dbReference type="GO" id="GO:0043565">
    <property type="term" value="F:sequence-specific DNA binding"/>
    <property type="evidence" value="ECO:0007669"/>
    <property type="project" value="InterPro"/>
</dbReference>
<dbReference type="AlphaFoldDB" id="T0Q3C2"/>
<name>T0Q3C2_SAPDV</name>